<keyword evidence="3" id="KW-1185">Reference proteome</keyword>
<evidence type="ECO:0000256" key="1">
    <source>
        <dbReference type="SAM" id="MobiDB-lite"/>
    </source>
</evidence>
<evidence type="ECO:0000313" key="2">
    <source>
        <dbReference type="EMBL" id="QRD06985.1"/>
    </source>
</evidence>
<dbReference type="Proteomes" id="UP000663193">
    <property type="component" value="Chromosome 21"/>
</dbReference>
<feature type="compositionally biased region" description="Polar residues" evidence="1">
    <location>
        <begin position="20"/>
        <end position="29"/>
    </location>
</feature>
<dbReference type="EMBL" id="CP069043">
    <property type="protein sequence ID" value="QRD06985.1"/>
    <property type="molecule type" value="Genomic_DNA"/>
</dbReference>
<organism evidence="2 3">
    <name type="scientific">Phaeosphaeria nodorum (strain SN15 / ATCC MYA-4574 / FGSC 10173)</name>
    <name type="common">Glume blotch fungus</name>
    <name type="synonym">Parastagonospora nodorum</name>
    <dbReference type="NCBI Taxonomy" id="321614"/>
    <lineage>
        <taxon>Eukaryota</taxon>
        <taxon>Fungi</taxon>
        <taxon>Dikarya</taxon>
        <taxon>Ascomycota</taxon>
        <taxon>Pezizomycotina</taxon>
        <taxon>Dothideomycetes</taxon>
        <taxon>Pleosporomycetidae</taxon>
        <taxon>Pleosporales</taxon>
        <taxon>Pleosporineae</taxon>
        <taxon>Phaeosphaeriaceae</taxon>
        <taxon>Parastagonospora</taxon>
    </lineage>
</organism>
<proteinExistence type="predicted"/>
<feature type="compositionally biased region" description="Basic and acidic residues" evidence="1">
    <location>
        <begin position="7"/>
        <end position="18"/>
    </location>
</feature>
<feature type="compositionally biased region" description="Basic and acidic residues" evidence="1">
    <location>
        <begin position="44"/>
        <end position="68"/>
    </location>
</feature>
<dbReference type="VEuPathDB" id="FungiDB:JI435_446670"/>
<sequence>MGSTRYDTQRSDFRRPRENVVQQGTTPPQANDPYHARGQPLRAGEVREYPRYDGKTQDGGKKEYVGTM</sequence>
<name>A0A7U2IBZ1_PHANO</name>
<reference evidence="3" key="1">
    <citation type="journal article" date="2021" name="BMC Genomics">
        <title>Chromosome-level genome assembly and manually-curated proteome of model necrotroph Parastagonospora nodorum Sn15 reveals a genome-wide trove of candidate effector homologs, and redundancy of virulence-related functions within an accessory chromosome.</title>
        <authorList>
            <person name="Bertazzoni S."/>
            <person name="Jones D.A.B."/>
            <person name="Phan H.T."/>
            <person name="Tan K.-C."/>
            <person name="Hane J.K."/>
        </authorList>
    </citation>
    <scope>NUCLEOTIDE SEQUENCE [LARGE SCALE GENOMIC DNA]</scope>
    <source>
        <strain evidence="3">SN15 / ATCC MYA-4574 / FGSC 10173)</strain>
    </source>
</reference>
<accession>A0A7U2IBZ1</accession>
<feature type="region of interest" description="Disordered" evidence="1">
    <location>
        <begin position="1"/>
        <end position="68"/>
    </location>
</feature>
<gene>
    <name evidence="2" type="ORF">JI435_446670</name>
</gene>
<dbReference type="AlphaFoldDB" id="A0A7U2IBZ1"/>
<evidence type="ECO:0000313" key="3">
    <source>
        <dbReference type="Proteomes" id="UP000663193"/>
    </source>
</evidence>
<protein>
    <submittedName>
        <fullName evidence="2">Uncharacterized protein</fullName>
    </submittedName>
</protein>